<evidence type="ECO:0000256" key="4">
    <source>
        <dbReference type="ARBA" id="ARBA00023136"/>
    </source>
</evidence>
<feature type="transmembrane region" description="Helical" evidence="5">
    <location>
        <begin position="108"/>
        <end position="130"/>
    </location>
</feature>
<feature type="domain" description="STAS" evidence="6">
    <location>
        <begin position="464"/>
        <end position="553"/>
    </location>
</feature>
<dbReference type="Pfam" id="PF00916">
    <property type="entry name" value="Sulfate_transp"/>
    <property type="match status" value="1"/>
</dbReference>
<gene>
    <name evidence="7" type="ORF">Rhopal_005275-T1</name>
</gene>
<dbReference type="Gene3D" id="1.20.200.10">
    <property type="entry name" value="Fumarase/aspartase (Central domain)"/>
    <property type="match status" value="1"/>
</dbReference>
<keyword evidence="2 5" id="KW-0812">Transmembrane</keyword>
<feature type="transmembrane region" description="Helical" evidence="5">
    <location>
        <begin position="348"/>
        <end position="366"/>
    </location>
</feature>
<sequence length="935" mass="101742">MAYATALVHTDPVHGLFAASVPAMLYSVLGTCRQLSVGPEAALSLLTGEVIAKFLEDEQKHADEPLSDLHKAKIIAIITTIITFESGLVTFLLGFFRLGFLDAVLSRALLRGFLTAVGITIFVTQLVPIFGIEAGLTKEYGASSTVLQKLSYLLGHFKDAHFLTLVVSGAALSVLVGMRVAKKVLAKRKAGFRWIRFVPEVLLVVLASTLLSHIFRWRDNGLQVLGKVSPGNVKVRVPFVGWGAYNAYATKCFGTSVVIAVLGFLDSIVAAKDMASKHDYPVSPNRELCALGFANLANSFCTGSLQGYGSITRSRLAAATGATTQMASLLTGTFILLVTYFLLGWLVDLPKCILAVIVCVVVFSILEEAPEDVRFFWKMRAWVDGGLMLLTFVLSLFVSVEVGIIVSVALSLVLCVKQSTMMRIKILGRAFEPLDDDTGDDGLFASLGEEVPGVLIVRIRDVALTFANTGAMKERLRRLERYGHGRHHPSEEPRRAEASVVIFHLADVAEVDASALQIMRELVESYTARSVLIYWTQCAPTVVSRLRQAGVIEASGGAASSDVHAVNTGPSLESEQGGVLKRCKARLLSLAHFSTWGFSGVVIQETAGMTSPGWRDLSALPYQNVTSSGDSLHWSGIPCAVVGFSERVESSHLVADASGRGKADTVPINHLLRHLPWWQIRRYARPLSGLSARPRPTLHITLQAIGSKIKTLLRYWFLTDETPLEDISNLLVRTLEQIDPSSPYAKYAEPGVLGRKHGFGLVDGTAVSASMPNHTLHNSHILSLLSQALTALTVEAMVGQQGSFAPFIHDVCRPHPGQVEVARNIRTLLSGSSFAVEHEEEVKVKDDEGILRQDRYPLRTSPKVRATLPFPPSDQSVEIDVVRTHFLGSLVEDMMHADSTLSLENNTTTLDVENKPIRGRESRIAADRSVVSVKA</sequence>
<protein>
    <recommendedName>
        <fullName evidence="6">STAS domain-containing protein</fullName>
    </recommendedName>
</protein>
<dbReference type="GO" id="GO:0003824">
    <property type="term" value="F:catalytic activity"/>
    <property type="evidence" value="ECO:0007669"/>
    <property type="project" value="InterPro"/>
</dbReference>
<evidence type="ECO:0000313" key="8">
    <source>
        <dbReference type="Proteomes" id="UP001342314"/>
    </source>
</evidence>
<keyword evidence="3 5" id="KW-1133">Transmembrane helix</keyword>
<proteinExistence type="predicted"/>
<accession>A0AAV5GQS8</accession>
<dbReference type="PANTHER" id="PTHR11814">
    <property type="entry name" value="SULFATE TRANSPORTER"/>
    <property type="match status" value="1"/>
</dbReference>
<dbReference type="InterPro" id="IPR002645">
    <property type="entry name" value="STAS_dom"/>
</dbReference>
<organism evidence="7 8">
    <name type="scientific">Rhodotorula paludigena</name>
    <dbReference type="NCBI Taxonomy" id="86838"/>
    <lineage>
        <taxon>Eukaryota</taxon>
        <taxon>Fungi</taxon>
        <taxon>Dikarya</taxon>
        <taxon>Basidiomycota</taxon>
        <taxon>Pucciniomycotina</taxon>
        <taxon>Microbotryomycetes</taxon>
        <taxon>Sporidiobolales</taxon>
        <taxon>Sporidiobolaceae</taxon>
        <taxon>Rhodotorula</taxon>
    </lineage>
</organism>
<feature type="transmembrane region" description="Helical" evidence="5">
    <location>
        <begin position="316"/>
        <end position="342"/>
    </location>
</feature>
<dbReference type="SUPFAM" id="SSF48557">
    <property type="entry name" value="L-aspartase-like"/>
    <property type="match status" value="1"/>
</dbReference>
<dbReference type="InterPro" id="IPR011547">
    <property type="entry name" value="SLC26A/SulP_dom"/>
</dbReference>
<dbReference type="GO" id="GO:0055085">
    <property type="term" value="P:transmembrane transport"/>
    <property type="evidence" value="ECO:0007669"/>
    <property type="project" value="InterPro"/>
</dbReference>
<feature type="transmembrane region" description="Helical" evidence="5">
    <location>
        <begin position="387"/>
        <end position="414"/>
    </location>
</feature>
<dbReference type="InterPro" id="IPR008948">
    <property type="entry name" value="L-Aspartase-like"/>
</dbReference>
<dbReference type="InterPro" id="IPR001902">
    <property type="entry name" value="SLC26A/SulP_fam"/>
</dbReference>
<feature type="transmembrane region" description="Helical" evidence="5">
    <location>
        <begin position="74"/>
        <end position="96"/>
    </location>
</feature>
<dbReference type="Proteomes" id="UP001342314">
    <property type="component" value="Unassembled WGS sequence"/>
</dbReference>
<dbReference type="Gene3D" id="3.30.750.24">
    <property type="entry name" value="STAS domain"/>
    <property type="match status" value="1"/>
</dbReference>
<name>A0AAV5GQS8_9BASI</name>
<dbReference type="PROSITE" id="PS50801">
    <property type="entry name" value="STAS"/>
    <property type="match status" value="1"/>
</dbReference>
<evidence type="ECO:0000256" key="5">
    <source>
        <dbReference type="SAM" id="Phobius"/>
    </source>
</evidence>
<evidence type="ECO:0000256" key="1">
    <source>
        <dbReference type="ARBA" id="ARBA00004141"/>
    </source>
</evidence>
<feature type="transmembrane region" description="Helical" evidence="5">
    <location>
        <begin position="193"/>
        <end position="215"/>
    </location>
</feature>
<dbReference type="GO" id="GO:0016020">
    <property type="term" value="C:membrane"/>
    <property type="evidence" value="ECO:0007669"/>
    <property type="project" value="UniProtKB-SubCell"/>
</dbReference>
<dbReference type="Pfam" id="PF00221">
    <property type="entry name" value="Lyase_aromatic"/>
    <property type="match status" value="1"/>
</dbReference>
<dbReference type="AlphaFoldDB" id="A0AAV5GQS8"/>
<dbReference type="InterPro" id="IPR001106">
    <property type="entry name" value="Aromatic_Lyase"/>
</dbReference>
<feature type="transmembrane region" description="Helical" evidence="5">
    <location>
        <begin position="160"/>
        <end position="181"/>
    </location>
</feature>
<feature type="transmembrane region" description="Helical" evidence="5">
    <location>
        <begin position="248"/>
        <end position="271"/>
    </location>
</feature>
<dbReference type="Pfam" id="PF01740">
    <property type="entry name" value="STAS"/>
    <property type="match status" value="1"/>
</dbReference>
<evidence type="ECO:0000256" key="2">
    <source>
        <dbReference type="ARBA" id="ARBA00022692"/>
    </source>
</evidence>
<dbReference type="SUPFAM" id="SSF52091">
    <property type="entry name" value="SpoIIaa-like"/>
    <property type="match status" value="1"/>
</dbReference>
<dbReference type="EMBL" id="BQKY01000010">
    <property type="protein sequence ID" value="GJN92245.1"/>
    <property type="molecule type" value="Genomic_DNA"/>
</dbReference>
<keyword evidence="8" id="KW-1185">Reference proteome</keyword>
<keyword evidence="4 5" id="KW-0472">Membrane</keyword>
<dbReference type="CDD" id="cd07042">
    <property type="entry name" value="STAS_SulP_like_sulfate_transporter"/>
    <property type="match status" value="1"/>
</dbReference>
<evidence type="ECO:0000313" key="7">
    <source>
        <dbReference type="EMBL" id="GJN92245.1"/>
    </source>
</evidence>
<comment type="subcellular location">
    <subcellularLocation>
        <location evidence="1">Membrane</location>
        <topology evidence="1">Multi-pass membrane protein</topology>
    </subcellularLocation>
</comment>
<reference evidence="7 8" key="1">
    <citation type="submission" date="2021-12" db="EMBL/GenBank/DDBJ databases">
        <title>High titer production of polyol ester of fatty acids by Rhodotorula paludigena BS15 towards product separation-free biomass refinery.</title>
        <authorList>
            <person name="Mano J."/>
            <person name="Ono H."/>
            <person name="Tanaka T."/>
            <person name="Naito K."/>
            <person name="Sushida H."/>
            <person name="Ike M."/>
            <person name="Tokuyasu K."/>
            <person name="Kitaoka M."/>
        </authorList>
    </citation>
    <scope>NUCLEOTIDE SEQUENCE [LARGE SCALE GENOMIC DNA]</scope>
    <source>
        <strain evidence="7 8">BS15</strain>
    </source>
</reference>
<evidence type="ECO:0000256" key="3">
    <source>
        <dbReference type="ARBA" id="ARBA00022989"/>
    </source>
</evidence>
<evidence type="ECO:0000259" key="6">
    <source>
        <dbReference type="PROSITE" id="PS50801"/>
    </source>
</evidence>
<dbReference type="InterPro" id="IPR036513">
    <property type="entry name" value="STAS_dom_sf"/>
</dbReference>
<comment type="caution">
    <text evidence="7">The sequence shown here is derived from an EMBL/GenBank/DDBJ whole genome shotgun (WGS) entry which is preliminary data.</text>
</comment>